<dbReference type="GO" id="GO:0016787">
    <property type="term" value="F:hydrolase activity"/>
    <property type="evidence" value="ECO:0007669"/>
    <property type="project" value="UniProtKB-KW"/>
</dbReference>
<evidence type="ECO:0000256" key="1">
    <source>
        <dbReference type="ARBA" id="ARBA00006499"/>
    </source>
</evidence>
<accession>A0A1W6MN79</accession>
<dbReference type="PANTHER" id="PTHR10655:SF17">
    <property type="entry name" value="LYSOPHOSPHOLIPASE-LIKE PROTEIN 1"/>
    <property type="match status" value="1"/>
</dbReference>
<dbReference type="EMBL" id="CP019344">
    <property type="protein sequence ID" value="ARN79055.1"/>
    <property type="molecule type" value="Genomic_DNA"/>
</dbReference>
<dbReference type="Proteomes" id="UP000193431">
    <property type="component" value="Chromosome"/>
</dbReference>
<evidence type="ECO:0000256" key="2">
    <source>
        <dbReference type="ARBA" id="ARBA00022801"/>
    </source>
</evidence>
<comment type="similarity">
    <text evidence="1">Belongs to the AB hydrolase superfamily. AB hydrolase 2 family.</text>
</comment>
<dbReference type="Gene3D" id="3.40.50.1820">
    <property type="entry name" value="alpha/beta hydrolase"/>
    <property type="match status" value="1"/>
</dbReference>
<dbReference type="OrthoDB" id="9795555at2"/>
<dbReference type="AlphaFoldDB" id="A0A1W6MN79"/>
<feature type="domain" description="Phospholipase/carboxylesterase/thioesterase" evidence="3">
    <location>
        <begin position="12"/>
        <end position="220"/>
    </location>
</feature>
<gene>
    <name evidence="4" type="ORF">BST97_14250</name>
</gene>
<sequence length="223" mass="25217">MTDTNNLSLQHRIRPANQENAPLLLLLHGYGSNEDDLFSFSPELDEGIFIVSARAPYDLPPYGAAWYAINFDAAGGKFSDLDQARKSMQLIRTFVDELKTAYDIDPENLNILGFSQGAILSYALSLSDPNLFKNVVAMSGYVNEDLVEDRAGLNARFRESENPTNYFISHGTMDQVIPFDWAKKAIPLMDEARADYVFKDYPAGHGVARDNFYDMKKWLEERI</sequence>
<name>A0A1W6MN79_9FLAO</name>
<dbReference type="InterPro" id="IPR003140">
    <property type="entry name" value="PLipase/COase/thioEstase"/>
</dbReference>
<evidence type="ECO:0000313" key="4">
    <source>
        <dbReference type="EMBL" id="ARN79055.1"/>
    </source>
</evidence>
<proteinExistence type="inferred from homology"/>
<dbReference type="RefSeq" id="WP_085767860.1">
    <property type="nucleotide sequence ID" value="NZ_CP019344.1"/>
</dbReference>
<protein>
    <submittedName>
        <fullName evidence="4">Phospholipase</fullName>
    </submittedName>
</protein>
<reference evidence="4 5" key="1">
    <citation type="submission" date="2016-11" db="EMBL/GenBank/DDBJ databases">
        <title>Trade-off between light-utilization and light-protection in marine flavobacteria.</title>
        <authorList>
            <person name="Kumagai Y."/>
        </authorList>
    </citation>
    <scope>NUCLEOTIDE SEQUENCE [LARGE SCALE GENOMIC DNA]</scope>
    <source>
        <strain evidence="4 5">JCM 13191</strain>
    </source>
</reference>
<evidence type="ECO:0000313" key="5">
    <source>
        <dbReference type="Proteomes" id="UP000193431"/>
    </source>
</evidence>
<dbReference type="Pfam" id="PF02230">
    <property type="entry name" value="Abhydrolase_2"/>
    <property type="match status" value="1"/>
</dbReference>
<dbReference type="InterPro" id="IPR050565">
    <property type="entry name" value="LYPA1-2/EST-like"/>
</dbReference>
<evidence type="ECO:0000259" key="3">
    <source>
        <dbReference type="Pfam" id="PF02230"/>
    </source>
</evidence>
<dbReference type="STRING" id="331648.BST97_14250"/>
<dbReference type="InterPro" id="IPR029058">
    <property type="entry name" value="AB_hydrolase_fold"/>
</dbReference>
<keyword evidence="2" id="KW-0378">Hydrolase</keyword>
<organism evidence="4 5">
    <name type="scientific">Nonlabens spongiae</name>
    <dbReference type="NCBI Taxonomy" id="331648"/>
    <lineage>
        <taxon>Bacteria</taxon>
        <taxon>Pseudomonadati</taxon>
        <taxon>Bacteroidota</taxon>
        <taxon>Flavobacteriia</taxon>
        <taxon>Flavobacteriales</taxon>
        <taxon>Flavobacteriaceae</taxon>
        <taxon>Nonlabens</taxon>
    </lineage>
</organism>
<dbReference type="SUPFAM" id="SSF53474">
    <property type="entry name" value="alpha/beta-Hydrolases"/>
    <property type="match status" value="1"/>
</dbReference>
<keyword evidence="5" id="KW-1185">Reference proteome</keyword>
<dbReference type="PANTHER" id="PTHR10655">
    <property type="entry name" value="LYSOPHOSPHOLIPASE-RELATED"/>
    <property type="match status" value="1"/>
</dbReference>